<dbReference type="KEGG" id="vgu:HYG85_12925"/>
<evidence type="ECO:0000259" key="1">
    <source>
        <dbReference type="Pfam" id="PF00561"/>
    </source>
</evidence>
<keyword evidence="3" id="KW-1185">Reference proteome</keyword>
<proteinExistence type="predicted"/>
<keyword evidence="2" id="KW-0378">Hydrolase</keyword>
<dbReference type="Gene3D" id="3.40.50.1820">
    <property type="entry name" value="alpha/beta hydrolase"/>
    <property type="match status" value="1"/>
</dbReference>
<reference evidence="2 3" key="1">
    <citation type="submission" date="2020-07" db="EMBL/GenBank/DDBJ databases">
        <title>Vallitalea guaymasensis genome.</title>
        <authorList>
            <person name="Postec A."/>
        </authorList>
    </citation>
    <scope>NUCLEOTIDE SEQUENCE [LARGE SCALE GENOMIC DNA]</scope>
    <source>
        <strain evidence="2 3">Ra1766G1</strain>
    </source>
</reference>
<dbReference type="EMBL" id="CP058561">
    <property type="protein sequence ID" value="QUH29758.1"/>
    <property type="molecule type" value="Genomic_DNA"/>
</dbReference>
<feature type="domain" description="AB hydrolase-1" evidence="1">
    <location>
        <begin position="25"/>
        <end position="242"/>
    </location>
</feature>
<dbReference type="InterPro" id="IPR050471">
    <property type="entry name" value="AB_hydrolase"/>
</dbReference>
<dbReference type="PANTHER" id="PTHR43433:SF5">
    <property type="entry name" value="AB HYDROLASE-1 DOMAIN-CONTAINING PROTEIN"/>
    <property type="match status" value="1"/>
</dbReference>
<protein>
    <submittedName>
        <fullName evidence="2">Alpha/beta hydrolase</fullName>
    </submittedName>
</protein>
<name>A0A8J8MBI8_9FIRM</name>
<dbReference type="Proteomes" id="UP000677305">
    <property type="component" value="Chromosome"/>
</dbReference>
<organism evidence="2 3">
    <name type="scientific">Vallitalea guaymasensis</name>
    <dbReference type="NCBI Taxonomy" id="1185412"/>
    <lineage>
        <taxon>Bacteria</taxon>
        <taxon>Bacillati</taxon>
        <taxon>Bacillota</taxon>
        <taxon>Clostridia</taxon>
        <taxon>Lachnospirales</taxon>
        <taxon>Vallitaleaceae</taxon>
        <taxon>Vallitalea</taxon>
    </lineage>
</organism>
<dbReference type="AlphaFoldDB" id="A0A8J8MBI8"/>
<dbReference type="GO" id="GO:0016787">
    <property type="term" value="F:hydrolase activity"/>
    <property type="evidence" value="ECO:0007669"/>
    <property type="project" value="UniProtKB-KW"/>
</dbReference>
<sequence length="275" mass="31429">MNKQYIMLDDGNKISYMTYGKGKKVVLFFHGLVGGSYISKDWKKEIEAKNITLIAIERSGYGNSSKIKMKNVSQWIPIAKQIAKQLKLSKVDLVGCSAGAPYAYATASALEEIVEKVYILGGVPSAYKDSVLKHYDTSNQEAYKSFMTKPMNEIQEYYKEQLNDFKKYLKKDEDDYIEKTIDENLKQDCFGISQECKLQIENWGMCLSEIKQPIFLHHAVNDEMVPYEAAKEMTNYLQNCSFEEIHINGDKVHISSISKAFLQILNVIGYNVSNR</sequence>
<dbReference type="InterPro" id="IPR029058">
    <property type="entry name" value="AB_hydrolase_fold"/>
</dbReference>
<evidence type="ECO:0000313" key="3">
    <source>
        <dbReference type="Proteomes" id="UP000677305"/>
    </source>
</evidence>
<dbReference type="InterPro" id="IPR000073">
    <property type="entry name" value="AB_hydrolase_1"/>
</dbReference>
<dbReference type="RefSeq" id="WP_212690017.1">
    <property type="nucleotide sequence ID" value="NZ_CP058561.1"/>
</dbReference>
<dbReference type="Pfam" id="PF00561">
    <property type="entry name" value="Abhydrolase_1"/>
    <property type="match status" value="1"/>
</dbReference>
<dbReference type="PANTHER" id="PTHR43433">
    <property type="entry name" value="HYDROLASE, ALPHA/BETA FOLD FAMILY PROTEIN"/>
    <property type="match status" value="1"/>
</dbReference>
<accession>A0A8J8MBI8</accession>
<gene>
    <name evidence="2" type="ORF">HYG85_12925</name>
</gene>
<evidence type="ECO:0000313" key="2">
    <source>
        <dbReference type="EMBL" id="QUH29758.1"/>
    </source>
</evidence>
<dbReference type="SUPFAM" id="SSF53474">
    <property type="entry name" value="alpha/beta-Hydrolases"/>
    <property type="match status" value="1"/>
</dbReference>